<sequence length="326" mass="36356">MMETAQTALVALWQEGFGSGSRLWPLYLLSTLLIAFVIHRRRRVDAAFLAWLMPRTIWTHPSHLVDIKLFVFSKLLSVIGLFQIVAVAAGLASLVADLFPVRPAAPPPHPLVVAALLLIVGDFATYWVHRIHHEMRVLWPFHAVHHSAEVMTPITAYRKHPVYDLTKTLVHGTLLGLLQGCLVGLFAGGVGVGLLMGVNAGYFLFNMLGSNFRHSHVHLGYGRVLEHLLISPAQHQIHHSIAPEHHNRNYGEVLAIWDWIFGTLCLSRSEERLEFGLGDRLGARVPQPHDSLAAALILPLRDSVKQLRKLFRGESRTAKHPVTPAE</sequence>
<dbReference type="RefSeq" id="WP_199026087.1">
    <property type="nucleotide sequence ID" value="NZ_JAELVR010000012.1"/>
</dbReference>
<feature type="domain" description="Fatty acid hydroxylase" evidence="8">
    <location>
        <begin position="115"/>
        <end position="263"/>
    </location>
</feature>
<feature type="transmembrane region" description="Helical" evidence="7">
    <location>
        <begin position="22"/>
        <end position="39"/>
    </location>
</feature>
<dbReference type="GO" id="GO:0050479">
    <property type="term" value="F:glyceryl-ether monooxygenase activity"/>
    <property type="evidence" value="ECO:0007669"/>
    <property type="project" value="TreeGrafter"/>
</dbReference>
<dbReference type="PANTHER" id="PTHR21624">
    <property type="entry name" value="STEROL DESATURASE-RELATED PROTEIN"/>
    <property type="match status" value="1"/>
</dbReference>
<dbReference type="EMBL" id="JAELVR010000012">
    <property type="protein sequence ID" value="MBJ6373216.1"/>
    <property type="molecule type" value="Genomic_DNA"/>
</dbReference>
<evidence type="ECO:0000256" key="7">
    <source>
        <dbReference type="SAM" id="Phobius"/>
    </source>
</evidence>
<dbReference type="GO" id="GO:0006643">
    <property type="term" value="P:membrane lipid metabolic process"/>
    <property type="evidence" value="ECO:0007669"/>
    <property type="project" value="TreeGrafter"/>
</dbReference>
<dbReference type="Proteomes" id="UP000619079">
    <property type="component" value="Unassembled WGS sequence"/>
</dbReference>
<keyword evidence="4" id="KW-0560">Oxidoreductase</keyword>
<dbReference type="GO" id="GO:0012505">
    <property type="term" value="C:endomembrane system"/>
    <property type="evidence" value="ECO:0007669"/>
    <property type="project" value="UniProtKB-SubCell"/>
</dbReference>
<accession>A0A8J7IUT6</accession>
<proteinExistence type="predicted"/>
<keyword evidence="2 7" id="KW-0812">Transmembrane</keyword>
<keyword evidence="3 7" id="KW-1133">Transmembrane helix</keyword>
<dbReference type="InterPro" id="IPR006694">
    <property type="entry name" value="Fatty_acid_hydroxylase"/>
</dbReference>
<dbReference type="InterPro" id="IPR051689">
    <property type="entry name" value="Sterol_desaturase/TMEM195"/>
</dbReference>
<evidence type="ECO:0000256" key="5">
    <source>
        <dbReference type="ARBA" id="ARBA00023098"/>
    </source>
</evidence>
<keyword evidence="5" id="KW-0443">Lipid metabolism</keyword>
<protein>
    <submittedName>
        <fullName evidence="9">Sterol desaturase family protein</fullName>
    </submittedName>
</protein>
<dbReference type="GO" id="GO:0008610">
    <property type="term" value="P:lipid biosynthetic process"/>
    <property type="evidence" value="ECO:0007669"/>
    <property type="project" value="InterPro"/>
</dbReference>
<reference evidence="9" key="1">
    <citation type="submission" date="2020-12" db="EMBL/GenBank/DDBJ databases">
        <title>Sedimentitalea sp. nov., isolated from sand in Incheon.</title>
        <authorList>
            <person name="Kim W."/>
        </authorList>
    </citation>
    <scope>NUCLEOTIDE SEQUENCE</scope>
    <source>
        <strain evidence="9">CAU 1593</strain>
    </source>
</reference>
<organism evidence="9 10">
    <name type="scientific">Sedimentitalea arenosa</name>
    <dbReference type="NCBI Taxonomy" id="2798803"/>
    <lineage>
        <taxon>Bacteria</taxon>
        <taxon>Pseudomonadati</taxon>
        <taxon>Pseudomonadota</taxon>
        <taxon>Alphaproteobacteria</taxon>
        <taxon>Rhodobacterales</taxon>
        <taxon>Paracoccaceae</taxon>
        <taxon>Sedimentitalea</taxon>
    </lineage>
</organism>
<keyword evidence="10" id="KW-1185">Reference proteome</keyword>
<comment type="caution">
    <text evidence="9">The sequence shown here is derived from an EMBL/GenBank/DDBJ whole genome shotgun (WGS) entry which is preliminary data.</text>
</comment>
<gene>
    <name evidence="9" type="ORF">JF290_16950</name>
</gene>
<dbReference type="GO" id="GO:0005506">
    <property type="term" value="F:iron ion binding"/>
    <property type="evidence" value="ECO:0007669"/>
    <property type="project" value="InterPro"/>
</dbReference>
<evidence type="ECO:0000256" key="4">
    <source>
        <dbReference type="ARBA" id="ARBA00023002"/>
    </source>
</evidence>
<feature type="transmembrane region" description="Helical" evidence="7">
    <location>
        <begin position="75"/>
        <end position="96"/>
    </location>
</feature>
<feature type="transmembrane region" description="Helical" evidence="7">
    <location>
        <begin position="108"/>
        <end position="128"/>
    </location>
</feature>
<evidence type="ECO:0000259" key="8">
    <source>
        <dbReference type="Pfam" id="PF04116"/>
    </source>
</evidence>
<evidence type="ECO:0000313" key="9">
    <source>
        <dbReference type="EMBL" id="MBJ6373216.1"/>
    </source>
</evidence>
<dbReference type="AlphaFoldDB" id="A0A8J7IUT6"/>
<dbReference type="PANTHER" id="PTHR21624:SF1">
    <property type="entry name" value="ALKYLGLYCEROL MONOOXYGENASE"/>
    <property type="match status" value="1"/>
</dbReference>
<evidence type="ECO:0000256" key="6">
    <source>
        <dbReference type="ARBA" id="ARBA00023136"/>
    </source>
</evidence>
<keyword evidence="6 7" id="KW-0472">Membrane</keyword>
<evidence type="ECO:0000256" key="3">
    <source>
        <dbReference type="ARBA" id="ARBA00022989"/>
    </source>
</evidence>
<evidence type="ECO:0000313" key="10">
    <source>
        <dbReference type="Proteomes" id="UP000619079"/>
    </source>
</evidence>
<name>A0A8J7IUT6_9RHOB</name>
<feature type="transmembrane region" description="Helical" evidence="7">
    <location>
        <begin position="177"/>
        <end position="205"/>
    </location>
</feature>
<dbReference type="GO" id="GO:0016020">
    <property type="term" value="C:membrane"/>
    <property type="evidence" value="ECO:0007669"/>
    <property type="project" value="GOC"/>
</dbReference>
<evidence type="ECO:0000256" key="2">
    <source>
        <dbReference type="ARBA" id="ARBA00022692"/>
    </source>
</evidence>
<evidence type="ECO:0000256" key="1">
    <source>
        <dbReference type="ARBA" id="ARBA00004127"/>
    </source>
</evidence>
<comment type="subcellular location">
    <subcellularLocation>
        <location evidence="1">Endomembrane system</location>
        <topology evidence="1">Multi-pass membrane protein</topology>
    </subcellularLocation>
</comment>
<dbReference type="Pfam" id="PF04116">
    <property type="entry name" value="FA_hydroxylase"/>
    <property type="match status" value="1"/>
</dbReference>